<evidence type="ECO:0000313" key="2">
    <source>
        <dbReference type="Proteomes" id="UP000708208"/>
    </source>
</evidence>
<feature type="non-terminal residue" evidence="1">
    <location>
        <position position="1"/>
    </location>
</feature>
<name>A0A8J2JLK1_9HEXA</name>
<dbReference type="AlphaFoldDB" id="A0A8J2JLK1"/>
<comment type="caution">
    <text evidence="1">The sequence shown here is derived from an EMBL/GenBank/DDBJ whole genome shotgun (WGS) entry which is preliminary data.</text>
</comment>
<protein>
    <submittedName>
        <fullName evidence="1">Uncharacterized protein</fullName>
    </submittedName>
</protein>
<proteinExistence type="predicted"/>
<organism evidence="1 2">
    <name type="scientific">Allacma fusca</name>
    <dbReference type="NCBI Taxonomy" id="39272"/>
    <lineage>
        <taxon>Eukaryota</taxon>
        <taxon>Metazoa</taxon>
        <taxon>Ecdysozoa</taxon>
        <taxon>Arthropoda</taxon>
        <taxon>Hexapoda</taxon>
        <taxon>Collembola</taxon>
        <taxon>Symphypleona</taxon>
        <taxon>Sminthuridae</taxon>
        <taxon>Allacma</taxon>
    </lineage>
</organism>
<keyword evidence="2" id="KW-1185">Reference proteome</keyword>
<reference evidence="1" key="1">
    <citation type="submission" date="2021-06" db="EMBL/GenBank/DDBJ databases">
        <authorList>
            <person name="Hodson N. C."/>
            <person name="Mongue J. A."/>
            <person name="Jaron S. K."/>
        </authorList>
    </citation>
    <scope>NUCLEOTIDE SEQUENCE</scope>
</reference>
<accession>A0A8J2JLK1</accession>
<dbReference type="Proteomes" id="UP000708208">
    <property type="component" value="Unassembled WGS sequence"/>
</dbReference>
<dbReference type="EMBL" id="CAJVCH010075570">
    <property type="protein sequence ID" value="CAG7720957.1"/>
    <property type="molecule type" value="Genomic_DNA"/>
</dbReference>
<gene>
    <name evidence="1" type="ORF">AFUS01_LOCUS10208</name>
</gene>
<sequence>NNALEKLTLQNVLSLS</sequence>
<evidence type="ECO:0000313" key="1">
    <source>
        <dbReference type="EMBL" id="CAG7720957.1"/>
    </source>
</evidence>